<organism evidence="2 3">
    <name type="scientific">Rhynchophorus ferrugineus</name>
    <name type="common">Red palm weevil</name>
    <name type="synonym">Curculio ferrugineus</name>
    <dbReference type="NCBI Taxonomy" id="354439"/>
    <lineage>
        <taxon>Eukaryota</taxon>
        <taxon>Metazoa</taxon>
        <taxon>Ecdysozoa</taxon>
        <taxon>Arthropoda</taxon>
        <taxon>Hexapoda</taxon>
        <taxon>Insecta</taxon>
        <taxon>Pterygota</taxon>
        <taxon>Neoptera</taxon>
        <taxon>Endopterygota</taxon>
        <taxon>Coleoptera</taxon>
        <taxon>Polyphaga</taxon>
        <taxon>Cucujiformia</taxon>
        <taxon>Curculionidae</taxon>
        <taxon>Dryophthorinae</taxon>
        <taxon>Rhynchophorus</taxon>
    </lineage>
</organism>
<evidence type="ECO:0000313" key="2">
    <source>
        <dbReference type="EMBL" id="KAF7284120.1"/>
    </source>
</evidence>
<evidence type="ECO:0000313" key="3">
    <source>
        <dbReference type="Proteomes" id="UP000625711"/>
    </source>
</evidence>
<proteinExistence type="predicted"/>
<dbReference type="Proteomes" id="UP000625711">
    <property type="component" value="Unassembled WGS sequence"/>
</dbReference>
<feature type="compositionally biased region" description="Low complexity" evidence="1">
    <location>
        <begin position="27"/>
        <end position="36"/>
    </location>
</feature>
<dbReference type="AlphaFoldDB" id="A0A834IPP0"/>
<sequence length="73" mass="8448">MKTDDDGRFPLEAAPASRRRQEAKEASVPSSPSSSSLCKFNLFARLHFNLTRLRTVYDRRRTRPYFALSKRDA</sequence>
<dbReference type="EMBL" id="JAACXV010000083">
    <property type="protein sequence ID" value="KAF7284120.1"/>
    <property type="molecule type" value="Genomic_DNA"/>
</dbReference>
<keyword evidence="3" id="KW-1185">Reference proteome</keyword>
<gene>
    <name evidence="2" type="ORF">GWI33_022579</name>
</gene>
<feature type="region of interest" description="Disordered" evidence="1">
    <location>
        <begin position="1"/>
        <end position="36"/>
    </location>
</feature>
<name>A0A834IPP0_RHYFE</name>
<evidence type="ECO:0000256" key="1">
    <source>
        <dbReference type="SAM" id="MobiDB-lite"/>
    </source>
</evidence>
<comment type="caution">
    <text evidence="2">The sequence shown here is derived from an EMBL/GenBank/DDBJ whole genome shotgun (WGS) entry which is preliminary data.</text>
</comment>
<protein>
    <submittedName>
        <fullName evidence="2">Uncharacterized protein</fullName>
    </submittedName>
</protein>
<accession>A0A834IPP0</accession>
<reference evidence="2" key="1">
    <citation type="submission" date="2020-08" db="EMBL/GenBank/DDBJ databases">
        <title>Genome sequencing and assembly of the red palm weevil Rhynchophorus ferrugineus.</title>
        <authorList>
            <person name="Dias G.B."/>
            <person name="Bergman C.M."/>
            <person name="Manee M."/>
        </authorList>
    </citation>
    <scope>NUCLEOTIDE SEQUENCE</scope>
    <source>
        <strain evidence="2">AA-2017</strain>
        <tissue evidence="2">Whole larva</tissue>
    </source>
</reference>